<dbReference type="HOGENOM" id="CLU_946141_0_0_10"/>
<sequence>MKTKLSVRNNVFGFIVMCLVSLLSFTSCNNAKDGKVELDVTNAEVEGDNNDIVSIEDGNYTLVGTVKGDMGQELYIQVKVRLKNPVKKSAEEISFVTGNVNLEIIDKNDMSMIKLPLKENEEFKKFITEGKEDDTKEFKFSYVMNDKDQYAQIMKEAKSVKLVDLSLYNYENTDMIADEGSASYDEDIDNSSDIDNSDDNDETTDDDSSFDETSEDNNLDELLDKYEEYYDTYISLMKKAKNGDMSAVVEYGKYLKKSQELSKKIEQAKGDLTTSQLARFQKIQMKLMKAMKEL</sequence>
<proteinExistence type="predicted"/>
<evidence type="ECO:0000256" key="1">
    <source>
        <dbReference type="SAM" id="MobiDB-lite"/>
    </source>
</evidence>
<evidence type="ECO:0000256" key="2">
    <source>
        <dbReference type="SAM" id="SignalP"/>
    </source>
</evidence>
<protein>
    <recommendedName>
        <fullName evidence="5">DUF4369 domain-containing protein</fullName>
    </recommendedName>
</protein>
<dbReference type="PROSITE" id="PS51257">
    <property type="entry name" value="PROKAR_LIPOPROTEIN"/>
    <property type="match status" value="1"/>
</dbReference>
<dbReference type="AlphaFoldDB" id="D1PHP4"/>
<keyword evidence="4" id="KW-1185">Reference proteome</keyword>
<feature type="signal peptide" evidence="2">
    <location>
        <begin position="1"/>
        <end position="31"/>
    </location>
</feature>
<name>D1PHP4_9BACT</name>
<gene>
    <name evidence="3" type="ORF">PREVCOP_06764</name>
</gene>
<dbReference type="RefSeq" id="WP_006849429.1">
    <property type="nucleotide sequence ID" value="NZ_CP085932.1"/>
</dbReference>
<accession>D1PHP4</accession>
<reference evidence="3" key="1">
    <citation type="submission" date="2009-11" db="EMBL/GenBank/DDBJ databases">
        <authorList>
            <person name="Weinstock G."/>
            <person name="Sodergren E."/>
            <person name="Clifton S."/>
            <person name="Fulton L."/>
            <person name="Fulton B."/>
            <person name="Courtney L."/>
            <person name="Fronick C."/>
            <person name="Harrison M."/>
            <person name="Strong C."/>
            <person name="Farmer C."/>
            <person name="Delahaunty K."/>
            <person name="Markovic C."/>
            <person name="Hall O."/>
            <person name="Minx P."/>
            <person name="Tomlinson C."/>
            <person name="Mitreva M."/>
            <person name="Nelson J."/>
            <person name="Hou S."/>
            <person name="Wollam A."/>
            <person name="Pepin K.H."/>
            <person name="Johnson M."/>
            <person name="Bhonagiri V."/>
            <person name="Nash W.E."/>
            <person name="Warren W."/>
            <person name="Chinwalla A."/>
            <person name="Mardis E.R."/>
            <person name="Wilson R.K."/>
        </authorList>
    </citation>
    <scope>NUCLEOTIDE SEQUENCE [LARGE SCALE GENOMIC DNA]</scope>
    <source>
        <strain evidence="3">DSM 18205</strain>
    </source>
</reference>
<organism evidence="3 4">
    <name type="scientific">Segatella copri DSM 18205</name>
    <dbReference type="NCBI Taxonomy" id="537011"/>
    <lineage>
        <taxon>Bacteria</taxon>
        <taxon>Pseudomonadati</taxon>
        <taxon>Bacteroidota</taxon>
        <taxon>Bacteroidia</taxon>
        <taxon>Bacteroidales</taxon>
        <taxon>Prevotellaceae</taxon>
        <taxon>Segatella</taxon>
    </lineage>
</organism>
<evidence type="ECO:0000313" key="3">
    <source>
        <dbReference type="EMBL" id="EFB33794.1"/>
    </source>
</evidence>
<dbReference type="PaxDb" id="537011-PREVCOP_06764"/>
<comment type="caution">
    <text evidence="3">The sequence shown here is derived from an EMBL/GenBank/DDBJ whole genome shotgun (WGS) entry which is preliminary data.</text>
</comment>
<feature type="compositionally biased region" description="Acidic residues" evidence="1">
    <location>
        <begin position="184"/>
        <end position="218"/>
    </location>
</feature>
<dbReference type="EMBL" id="ACBX02000056">
    <property type="protein sequence ID" value="EFB33794.1"/>
    <property type="molecule type" value="Genomic_DNA"/>
</dbReference>
<dbReference type="STRING" id="537011.PREVCOP_06764"/>
<dbReference type="Proteomes" id="UP000004477">
    <property type="component" value="Unassembled WGS sequence"/>
</dbReference>
<dbReference type="GeneID" id="69848338"/>
<keyword evidence="2" id="KW-0732">Signal</keyword>
<feature type="chain" id="PRO_5043713654" description="DUF4369 domain-containing protein" evidence="2">
    <location>
        <begin position="32"/>
        <end position="294"/>
    </location>
</feature>
<evidence type="ECO:0000313" key="4">
    <source>
        <dbReference type="Proteomes" id="UP000004477"/>
    </source>
</evidence>
<dbReference type="OrthoDB" id="1100843at2"/>
<feature type="region of interest" description="Disordered" evidence="1">
    <location>
        <begin position="179"/>
        <end position="218"/>
    </location>
</feature>
<evidence type="ECO:0008006" key="5">
    <source>
        <dbReference type="Google" id="ProtNLM"/>
    </source>
</evidence>